<dbReference type="PRINTS" id="PR00625">
    <property type="entry name" value="JDOMAIN"/>
</dbReference>
<keyword evidence="1" id="KW-0235">DNA replication</keyword>
<dbReference type="InterPro" id="IPR036869">
    <property type="entry name" value="J_dom_sf"/>
</dbReference>
<evidence type="ECO:0000259" key="2">
    <source>
        <dbReference type="PROSITE" id="PS50076"/>
    </source>
</evidence>
<dbReference type="Pfam" id="PF00226">
    <property type="entry name" value="DnaJ"/>
    <property type="match status" value="1"/>
</dbReference>
<dbReference type="GO" id="GO:0006260">
    <property type="term" value="P:DNA replication"/>
    <property type="evidence" value="ECO:0007669"/>
    <property type="project" value="UniProtKB-KW"/>
</dbReference>
<gene>
    <name evidence="3" type="primary">dnaJ_5</name>
    <name evidence="3" type="ORF">ERS852502_02235</name>
</gene>
<dbReference type="Gene3D" id="1.25.40.10">
    <property type="entry name" value="Tetratricopeptide repeat domain"/>
    <property type="match status" value="1"/>
</dbReference>
<dbReference type="CDD" id="cd06257">
    <property type="entry name" value="DnaJ"/>
    <property type="match status" value="1"/>
</dbReference>
<dbReference type="EMBL" id="CZBX01000010">
    <property type="protein sequence ID" value="CUQ90591.1"/>
    <property type="molecule type" value="Genomic_DNA"/>
</dbReference>
<dbReference type="SUPFAM" id="SSF46565">
    <property type="entry name" value="Chaperone J-domain"/>
    <property type="match status" value="1"/>
</dbReference>
<organism evidence="3 4">
    <name type="scientific">[Ruminococcus] torques</name>
    <dbReference type="NCBI Taxonomy" id="33039"/>
    <lineage>
        <taxon>Bacteria</taxon>
        <taxon>Bacillati</taxon>
        <taxon>Bacillota</taxon>
        <taxon>Clostridia</taxon>
        <taxon>Lachnospirales</taxon>
        <taxon>Lachnospiraceae</taxon>
        <taxon>Mediterraneibacter</taxon>
    </lineage>
</organism>
<dbReference type="InterPro" id="IPR011990">
    <property type="entry name" value="TPR-like_helical_dom_sf"/>
</dbReference>
<protein>
    <submittedName>
        <fullName evidence="3">Chaperone protein DnaJ</fullName>
    </submittedName>
</protein>
<accession>A0A175A3I1</accession>
<dbReference type="SUPFAM" id="SSF48452">
    <property type="entry name" value="TPR-like"/>
    <property type="match status" value="1"/>
</dbReference>
<reference evidence="3 4" key="1">
    <citation type="submission" date="2015-09" db="EMBL/GenBank/DDBJ databases">
        <authorList>
            <consortium name="Pathogen Informatics"/>
        </authorList>
    </citation>
    <scope>NUCLEOTIDE SEQUENCE [LARGE SCALE GENOMIC DNA]</scope>
    <source>
        <strain evidence="3 4">2789STDY5834889</strain>
    </source>
</reference>
<feature type="domain" description="J" evidence="2">
    <location>
        <begin position="5"/>
        <end position="76"/>
    </location>
</feature>
<name>A0A175A3I1_9FIRM</name>
<dbReference type="Gene3D" id="1.10.287.110">
    <property type="entry name" value="DnaJ domain"/>
    <property type="match status" value="1"/>
</dbReference>
<dbReference type="AlphaFoldDB" id="A0A175A3I1"/>
<sequence length="227" mass="25345">MMTKNPYDVLGVSPNASDDEIKRVYRDLTRKYHPDANVNNPLADLAEEKFKEVQEAYDIIMRERANGGNSYGNNYGYGSSESYSYGNQSYGNQNSSYGYGTMDPKLQAAANYINSRRYREAINTLDQVQQRSAMWYYLSGCANAGIGNQILARDHAAQAVNMEPNNMQFRQLLNQLDFNSRRYQNSPYGGGYAPGGQNSCGTGNMCCDLWLADTLCECMGGDLCSCM</sequence>
<evidence type="ECO:0000313" key="3">
    <source>
        <dbReference type="EMBL" id="CUQ90591.1"/>
    </source>
</evidence>
<dbReference type="Proteomes" id="UP000078383">
    <property type="component" value="Unassembled WGS sequence"/>
</dbReference>
<dbReference type="InterPro" id="IPR001623">
    <property type="entry name" value="DnaJ_domain"/>
</dbReference>
<evidence type="ECO:0000256" key="1">
    <source>
        <dbReference type="ARBA" id="ARBA00022705"/>
    </source>
</evidence>
<proteinExistence type="predicted"/>
<evidence type="ECO:0000313" key="4">
    <source>
        <dbReference type="Proteomes" id="UP000078383"/>
    </source>
</evidence>
<dbReference type="InterPro" id="IPR050817">
    <property type="entry name" value="DjlA_DnaK_co-chaperone"/>
</dbReference>
<dbReference type="SMART" id="SM00271">
    <property type="entry name" value="DnaJ"/>
    <property type="match status" value="1"/>
</dbReference>
<dbReference type="PANTHER" id="PTHR24074">
    <property type="entry name" value="CO-CHAPERONE PROTEIN DJLA"/>
    <property type="match status" value="1"/>
</dbReference>
<dbReference type="PROSITE" id="PS50076">
    <property type="entry name" value="DNAJ_2"/>
    <property type="match status" value="1"/>
</dbReference>